<organism evidence="1">
    <name type="scientific">marine sediment metagenome</name>
    <dbReference type="NCBI Taxonomy" id="412755"/>
    <lineage>
        <taxon>unclassified sequences</taxon>
        <taxon>metagenomes</taxon>
        <taxon>ecological metagenomes</taxon>
    </lineage>
</organism>
<sequence>IIGRFRRTDLEDTTMDDFFEFFPEKWIKHFDKKRFLLTMMNESRIQFVPLEDFRKFRSRNLGWAAFEQIEETPEKVFEEIDAHRLRRTKTLTGNYVNFHSVFGVANPCENWVFDLWGVNEEKLESKDQRERESFDPNYPTIHSSVYDNKDNLPPDYMPNMEKKYGGRNSKKGKMYMLGLWGSAAGYVYNWNDDIVNDVDEWPPLEWKTIIGFDDGWGFNGVVSMSFVALEPLEYGRTRFHCYDELYLVDPDVESTAEVIDNTLQFHAIKRAEKSRVNPPEYITISMVPCDPSMKAAGQKIRKEGDKQSRIRIYNEMLQERGVRFPFVPSNNNISIGTDRVGFLLNNGLVRFNPRCVHHRKSMKGYVWDEDNPSEPKKHQDDHPCDGFRYAIMRVGQKYLIPKENQKETILERITRKRNSHITKELGVMI</sequence>
<dbReference type="Gene3D" id="3.40.50.300">
    <property type="entry name" value="P-loop containing nucleotide triphosphate hydrolases"/>
    <property type="match status" value="1"/>
</dbReference>
<comment type="caution">
    <text evidence="1">The sequence shown here is derived from an EMBL/GenBank/DDBJ whole genome shotgun (WGS) entry which is preliminary data.</text>
</comment>
<dbReference type="InterPro" id="IPR027417">
    <property type="entry name" value="P-loop_NTPase"/>
</dbReference>
<dbReference type="EMBL" id="LAZR01041873">
    <property type="protein sequence ID" value="KKL10904.1"/>
    <property type="molecule type" value="Genomic_DNA"/>
</dbReference>
<feature type="non-terminal residue" evidence="1">
    <location>
        <position position="1"/>
    </location>
</feature>
<name>A0A0F9AMS2_9ZZZZ</name>
<dbReference type="Gene3D" id="3.30.420.280">
    <property type="match status" value="1"/>
</dbReference>
<accession>A0A0F9AMS2</accession>
<reference evidence="1" key="1">
    <citation type="journal article" date="2015" name="Nature">
        <title>Complex archaea that bridge the gap between prokaryotes and eukaryotes.</title>
        <authorList>
            <person name="Spang A."/>
            <person name="Saw J.H."/>
            <person name="Jorgensen S.L."/>
            <person name="Zaremba-Niedzwiedzka K."/>
            <person name="Martijn J."/>
            <person name="Lind A.E."/>
            <person name="van Eijk R."/>
            <person name="Schleper C."/>
            <person name="Guy L."/>
            <person name="Ettema T.J."/>
        </authorList>
    </citation>
    <scope>NUCLEOTIDE SEQUENCE</scope>
</reference>
<proteinExistence type="predicted"/>
<gene>
    <name evidence="1" type="ORF">LCGC14_2551150</name>
</gene>
<evidence type="ECO:0008006" key="2">
    <source>
        <dbReference type="Google" id="ProtNLM"/>
    </source>
</evidence>
<dbReference type="AlphaFoldDB" id="A0A0F9AMS2"/>
<protein>
    <recommendedName>
        <fullName evidence="2">Phage terminase large subunit N-terminal domain-containing protein</fullName>
    </recommendedName>
</protein>
<evidence type="ECO:0000313" key="1">
    <source>
        <dbReference type="EMBL" id="KKL10904.1"/>
    </source>
</evidence>